<sequence>MSDQAPSPVQDPADQPDKPSQAEGEDERDTPVEVLPADGKPSPAEG</sequence>
<dbReference type="AlphaFoldDB" id="A0A1X7NXJ2"/>
<gene>
    <name evidence="2" type="ORF">SAMN06295885_2023</name>
</gene>
<dbReference type="STRING" id="1891671.SAMN06295885_2023"/>
<evidence type="ECO:0000256" key="1">
    <source>
        <dbReference type="SAM" id="MobiDB-lite"/>
    </source>
</evidence>
<feature type="region of interest" description="Disordered" evidence="1">
    <location>
        <begin position="1"/>
        <end position="46"/>
    </location>
</feature>
<name>A0A1X7NXJ2_9MICO</name>
<dbReference type="RefSeq" id="WP_165759587.1">
    <property type="nucleotide sequence ID" value="NZ_FXBM01000002.1"/>
</dbReference>
<evidence type="ECO:0000313" key="3">
    <source>
        <dbReference type="Proteomes" id="UP000193711"/>
    </source>
</evidence>
<protein>
    <submittedName>
        <fullName evidence="2">Uncharacterized protein</fullName>
    </submittedName>
</protein>
<reference evidence="3" key="1">
    <citation type="submission" date="2017-04" db="EMBL/GenBank/DDBJ databases">
        <authorList>
            <person name="Varghese N."/>
            <person name="Submissions S."/>
        </authorList>
    </citation>
    <scope>NUCLEOTIDE SEQUENCE [LARGE SCALE GENOMIC DNA]</scope>
    <source>
        <strain evidence="3">VKM Ac-2121</strain>
    </source>
</reference>
<accession>A0A1X7NXJ2</accession>
<dbReference type="EMBL" id="FXBM01000002">
    <property type="protein sequence ID" value="SMH42650.1"/>
    <property type="molecule type" value="Genomic_DNA"/>
</dbReference>
<organism evidence="2 3">
    <name type="scientific">Rathayibacter oskolensis</name>
    <dbReference type="NCBI Taxonomy" id="1891671"/>
    <lineage>
        <taxon>Bacteria</taxon>
        <taxon>Bacillati</taxon>
        <taxon>Actinomycetota</taxon>
        <taxon>Actinomycetes</taxon>
        <taxon>Micrococcales</taxon>
        <taxon>Microbacteriaceae</taxon>
        <taxon>Rathayibacter</taxon>
    </lineage>
</organism>
<proteinExistence type="predicted"/>
<dbReference type="Proteomes" id="UP000193711">
    <property type="component" value="Unassembled WGS sequence"/>
</dbReference>
<keyword evidence="3" id="KW-1185">Reference proteome</keyword>
<evidence type="ECO:0000313" key="2">
    <source>
        <dbReference type="EMBL" id="SMH42650.1"/>
    </source>
</evidence>